<name>A0A0A5GJV6_9BACI</name>
<accession>A0A0A5GJV6</accession>
<dbReference type="InterPro" id="IPR025716">
    <property type="entry name" value="Post-transcriptional_regulator"/>
</dbReference>
<dbReference type="Pfam" id="PF13797">
    <property type="entry name" value="Post_transc_reg"/>
    <property type="match status" value="1"/>
</dbReference>
<proteinExistence type="predicted"/>
<sequence>MEEEMQEERLAVRPVHEWKSDVRPVIVSKVEEFQMLGYPSVSEEEIWRCMEKKVWRGQPEKRIYEVVQDLFHLDSGTYMSFLAHETYKDTDLMTQIQSLQQEAQDWSL</sequence>
<keyword evidence="1" id="KW-0808">Transferase</keyword>
<keyword evidence="2" id="KW-1185">Reference proteome</keyword>
<evidence type="ECO:0000313" key="1">
    <source>
        <dbReference type="EMBL" id="KGX93511.1"/>
    </source>
</evidence>
<reference evidence="1 2" key="1">
    <citation type="submission" date="2013-08" db="EMBL/GenBank/DDBJ databases">
        <authorList>
            <person name="Huang J."/>
            <person name="Wang G."/>
        </authorList>
    </citation>
    <scope>NUCLEOTIDE SEQUENCE [LARGE SCALE GENOMIC DNA]</scope>
    <source>
        <strain evidence="1 2">JSM 076056</strain>
    </source>
</reference>
<dbReference type="eggNOG" id="ENOG5032UP3">
    <property type="taxonomic scope" value="Bacteria"/>
</dbReference>
<dbReference type="Proteomes" id="UP000030528">
    <property type="component" value="Unassembled WGS sequence"/>
</dbReference>
<organism evidence="1 2">
    <name type="scientific">Pontibacillus halophilus JSM 076056 = DSM 19796</name>
    <dbReference type="NCBI Taxonomy" id="1385510"/>
    <lineage>
        <taxon>Bacteria</taxon>
        <taxon>Bacillati</taxon>
        <taxon>Bacillota</taxon>
        <taxon>Bacilli</taxon>
        <taxon>Bacillales</taxon>
        <taxon>Bacillaceae</taxon>
        <taxon>Pontibacillus</taxon>
    </lineage>
</organism>
<dbReference type="RefSeq" id="WP_231572063.1">
    <property type="nucleotide sequence ID" value="NZ_AVPE01000002.1"/>
</dbReference>
<dbReference type="EMBL" id="AVPE01000002">
    <property type="protein sequence ID" value="KGX93511.1"/>
    <property type="molecule type" value="Genomic_DNA"/>
</dbReference>
<evidence type="ECO:0000313" key="2">
    <source>
        <dbReference type="Proteomes" id="UP000030528"/>
    </source>
</evidence>
<comment type="caution">
    <text evidence="1">The sequence shown here is derived from an EMBL/GenBank/DDBJ whole genome shotgun (WGS) entry which is preliminary data.</text>
</comment>
<dbReference type="GO" id="GO:0016301">
    <property type="term" value="F:kinase activity"/>
    <property type="evidence" value="ECO:0007669"/>
    <property type="project" value="UniProtKB-KW"/>
</dbReference>
<protein>
    <submittedName>
        <fullName evidence="1">Histidine kinase</fullName>
    </submittedName>
</protein>
<gene>
    <name evidence="1" type="ORF">N781_10785</name>
</gene>
<keyword evidence="1" id="KW-0418">Kinase</keyword>
<dbReference type="AlphaFoldDB" id="A0A0A5GJV6"/>
<dbReference type="STRING" id="1385510.GCA_000425205_01067"/>